<dbReference type="OrthoDB" id="3943964at2759"/>
<feature type="repeat" description="ANK" evidence="3">
    <location>
        <begin position="822"/>
        <end position="854"/>
    </location>
</feature>
<evidence type="ECO:0000313" key="5">
    <source>
        <dbReference type="EMBL" id="KAF2673468.1"/>
    </source>
</evidence>
<feature type="region of interest" description="Disordered" evidence="4">
    <location>
        <begin position="1545"/>
        <end position="1577"/>
    </location>
</feature>
<dbReference type="Pfam" id="PF00023">
    <property type="entry name" value="Ank"/>
    <property type="match status" value="1"/>
</dbReference>
<evidence type="ECO:0000256" key="1">
    <source>
        <dbReference type="ARBA" id="ARBA00022737"/>
    </source>
</evidence>
<dbReference type="Proteomes" id="UP000799302">
    <property type="component" value="Unassembled WGS sequence"/>
</dbReference>
<evidence type="ECO:0000256" key="4">
    <source>
        <dbReference type="SAM" id="MobiDB-lite"/>
    </source>
</evidence>
<dbReference type="SUPFAM" id="SSF48403">
    <property type="entry name" value="Ankyrin repeat"/>
    <property type="match status" value="4"/>
</dbReference>
<dbReference type="PROSITE" id="PS50088">
    <property type="entry name" value="ANK_REPEAT"/>
    <property type="match status" value="3"/>
</dbReference>
<name>A0A6A6UQX9_9PEZI</name>
<evidence type="ECO:0008006" key="7">
    <source>
        <dbReference type="Google" id="ProtNLM"/>
    </source>
</evidence>
<keyword evidence="1" id="KW-0677">Repeat</keyword>
<dbReference type="SMART" id="SM00248">
    <property type="entry name" value="ANK"/>
    <property type="match status" value="11"/>
</dbReference>
<feature type="compositionally biased region" description="Basic and acidic residues" evidence="4">
    <location>
        <begin position="1626"/>
        <end position="1638"/>
    </location>
</feature>
<gene>
    <name evidence="5" type="ORF">BT63DRAFT_157442</name>
</gene>
<dbReference type="InterPro" id="IPR002110">
    <property type="entry name" value="Ankyrin_rpt"/>
</dbReference>
<protein>
    <recommendedName>
        <fullName evidence="7">Ankyrin</fullName>
    </recommendedName>
</protein>
<proteinExistence type="predicted"/>
<feature type="compositionally biased region" description="Basic and acidic residues" evidence="4">
    <location>
        <begin position="1557"/>
        <end position="1573"/>
    </location>
</feature>
<dbReference type="PANTHER" id="PTHR24189">
    <property type="entry name" value="MYOTROPHIN"/>
    <property type="match status" value="1"/>
</dbReference>
<organism evidence="5 6">
    <name type="scientific">Microthyrium microscopicum</name>
    <dbReference type="NCBI Taxonomy" id="703497"/>
    <lineage>
        <taxon>Eukaryota</taxon>
        <taxon>Fungi</taxon>
        <taxon>Dikarya</taxon>
        <taxon>Ascomycota</taxon>
        <taxon>Pezizomycotina</taxon>
        <taxon>Dothideomycetes</taxon>
        <taxon>Dothideomycetes incertae sedis</taxon>
        <taxon>Microthyriales</taxon>
        <taxon>Microthyriaceae</taxon>
        <taxon>Microthyrium</taxon>
    </lineage>
</organism>
<dbReference type="InterPro" id="IPR050745">
    <property type="entry name" value="Multifunctional_regulatory"/>
</dbReference>
<evidence type="ECO:0000256" key="2">
    <source>
        <dbReference type="ARBA" id="ARBA00023043"/>
    </source>
</evidence>
<dbReference type="EMBL" id="MU004231">
    <property type="protein sequence ID" value="KAF2673468.1"/>
    <property type="molecule type" value="Genomic_DNA"/>
</dbReference>
<dbReference type="InterPro" id="IPR036770">
    <property type="entry name" value="Ankyrin_rpt-contain_sf"/>
</dbReference>
<feature type="repeat" description="ANK" evidence="3">
    <location>
        <begin position="229"/>
        <end position="261"/>
    </location>
</feature>
<accession>A0A6A6UQX9</accession>
<reference evidence="5" key="1">
    <citation type="journal article" date="2020" name="Stud. Mycol.">
        <title>101 Dothideomycetes genomes: a test case for predicting lifestyles and emergence of pathogens.</title>
        <authorList>
            <person name="Haridas S."/>
            <person name="Albert R."/>
            <person name="Binder M."/>
            <person name="Bloem J."/>
            <person name="Labutti K."/>
            <person name="Salamov A."/>
            <person name="Andreopoulos B."/>
            <person name="Baker S."/>
            <person name="Barry K."/>
            <person name="Bills G."/>
            <person name="Bluhm B."/>
            <person name="Cannon C."/>
            <person name="Castanera R."/>
            <person name="Culley D."/>
            <person name="Daum C."/>
            <person name="Ezra D."/>
            <person name="Gonzalez J."/>
            <person name="Henrissat B."/>
            <person name="Kuo A."/>
            <person name="Liang C."/>
            <person name="Lipzen A."/>
            <person name="Lutzoni F."/>
            <person name="Magnuson J."/>
            <person name="Mondo S."/>
            <person name="Nolan M."/>
            <person name="Ohm R."/>
            <person name="Pangilinan J."/>
            <person name="Park H.-J."/>
            <person name="Ramirez L."/>
            <person name="Alfaro M."/>
            <person name="Sun H."/>
            <person name="Tritt A."/>
            <person name="Yoshinaga Y."/>
            <person name="Zwiers L.-H."/>
            <person name="Turgeon B."/>
            <person name="Goodwin S."/>
            <person name="Spatafora J."/>
            <person name="Crous P."/>
            <person name="Grigoriev I."/>
        </authorList>
    </citation>
    <scope>NUCLEOTIDE SEQUENCE</scope>
    <source>
        <strain evidence="5">CBS 115976</strain>
    </source>
</reference>
<feature type="repeat" description="ANK" evidence="3">
    <location>
        <begin position="1253"/>
        <end position="1285"/>
    </location>
</feature>
<dbReference type="PANTHER" id="PTHR24189:SF50">
    <property type="entry name" value="ANKYRIN REPEAT AND SOCS BOX PROTEIN 2"/>
    <property type="match status" value="1"/>
</dbReference>
<evidence type="ECO:0000313" key="6">
    <source>
        <dbReference type="Proteomes" id="UP000799302"/>
    </source>
</evidence>
<keyword evidence="2 3" id="KW-0040">ANK repeat</keyword>
<keyword evidence="6" id="KW-1185">Reference proteome</keyword>
<feature type="region of interest" description="Disordered" evidence="4">
    <location>
        <begin position="1619"/>
        <end position="1643"/>
    </location>
</feature>
<evidence type="ECO:0000256" key="3">
    <source>
        <dbReference type="PROSITE-ProRule" id="PRU00023"/>
    </source>
</evidence>
<dbReference type="Gene3D" id="1.25.40.20">
    <property type="entry name" value="Ankyrin repeat-containing domain"/>
    <property type="match status" value="6"/>
</dbReference>
<feature type="region of interest" description="Disordered" evidence="4">
    <location>
        <begin position="21"/>
        <end position="68"/>
    </location>
</feature>
<sequence length="1673" mass="185890">MRNNERIAELLITRNVARYAKPSPLARPSPFNFAEPADREAAQRKLQQRRKGSKEDPQKGFRAKAGLRKQAKIDKLNTTFTLNERRDAFDELLQNQEPVGIAQAVMDFHPEEPYDVNIRQELKPKGSILSRERVTESTITPSRWLQVATEQGQRDYVQLLASRNPKQNNLDESLKIAIRRNFIQIIEDLLRYNANPNACHDDFQRLVGSENTTMMSLLLRSIHKLEQSELNKALIVAVRTQSLEVVKRLLAFGADVNSSSGQVFTITVELRDCRLLTLLVSTPGDLRAQSLRSAVQHVCTGANFAPGVRHDILEILLAAGATIPSDISQPFLNMSVVDNDIDVVSLLVHYKQIPSNYATRALSQLPKNLTEDEALAMSNGLFKAQAEAVLLGSILAWVTEKSYTRMIARFVELGVSLDYKDAQAVCFALRRQDLRLLNQLLNGNGRSGTSTRTPSVLAKALKPALEINNKATRHQAVSLLLQKGVSGPDLDRALLDVVSRPDICDLDLIHALLAGGAQLSPGNGIGSCILVAARDSNLAALDLLSAPDWSPSYHDLTTAVSLVFDSRSKSAHSEVVRSMSRLLQRGADCNSDTVSQTLVKAIESADDNESLEIAQLLLSSGANVNYNYGQAIEAALKLNRHNVLESICLTDRISQVSFSTNLQLAIFVSRENPSKARTLLNRCQTFKDVISKALVDEVASTQFGGQDGIVDLLLSNGADVNYHDGAIFTKVAAIETPAKSIARLDLFLGKNPQQIALGTAFNTARRLQFPLGHRLTYFKLILEAGYKGPSIHPALIEVINVDKDDVGIPSLLLLHGASVNHDNGTALSLAAESGNARLLNTLLAHGPEKTSAERALISSCLVNMAVDRRIDIFKCLLKSRVISPQCVTHALTHVVVHGTTDQTLLKLLTDHGGLLEVEALLALIGREDVATTQSLFKSQTPSREIRSQAFHACLTLDRTVRLAFAALFLPIEVDTIVWTPGLHISIQDHDHDLLTMLLENRRNGEFQVGEALTMAATTLDPTTVGILLSNGTNDGQRNTAFRSMLLSERMHHSTESRQAATLLLDQGIDQSLKDQALVQSLQFYRVISSDFYKTLIARGGDVNTRSCLCFYLASQFDNSEVFRHLLDHGPDYDTVVEILVGNFPQQFGDRLVEHLFLTLEHNSYRSKHLKVEIVFEAMRRFPNGKGLLRLLLEHGYPAGDTIIAKGGHNVNSEAVTPLIWALAQPDKFISDTVILALLEEGEKAHPSFSTTQSGITAVSLAAQFSRHDVIDRLLELKVDTSAKDSLEKSPLYYAAANNDVMAVHLLSDRAQANDGSLHEAARHSEWKLLAMLMERHDPDFPSDLHGGRTALGELCFRSTVVNGAQESQAYKAMELLLNRPVDLGLRNEGRTILHLALENIQPVVVLKTLLRFPQIYEDIRGDSDKFTFEDSRGITMSPDRYVSECCKHDENVKHKLKEMLSKKSCKEKWFKLKGQQLPDCVGLPPGLKEEHDQQDLADQVELRAIDRRRMSARADIDIERRTNNFRLEESKRQTAQTLENTQRIHSQQLENDNARAIQDRQNAKAQRSDERSHRQSMAQIEYNSRNSILQLEYSSQQQKENSRLSAMGREQALRSKMLSIEQDAESSSHRRAIERYNRQDASARTIAAEQRSLLQAARAANVNPPQLAIEHPD</sequence>